<dbReference type="EMBL" id="KE346367">
    <property type="protein sequence ID" value="KJE94497.1"/>
    <property type="molecule type" value="Genomic_DNA"/>
</dbReference>
<keyword evidence="9 10" id="KW-0539">Nucleus</keyword>
<dbReference type="STRING" id="595528.A0A0D2VTC8"/>
<comment type="function">
    <text evidence="10">Broad-specificity nucleoside monophosphate (NMP) kinase that catalyzes the reversible transfer of the terminal phosphate group between nucleoside triphosphates and monophosphates. Has also ATPase activity. Involved in the late cytoplasmic maturation steps of the 40S ribosomal particles, specifically 18S rRNA maturation. While NMP activity is not required for ribosome maturation, ATPase activity is. Associates transiently with small ribosomal subunit protein uS11. ATP hydrolysis breaks the interaction with uS11. May temporarily remove uS11 from the ribosome to enable a conformational change of the ribosomal RNA that is needed for the final maturation step of the small ribosomal subunit. Its NMP activity may have a role in nuclear energy homeostasis.</text>
</comment>
<evidence type="ECO:0000256" key="7">
    <source>
        <dbReference type="ARBA" id="ARBA00022777"/>
    </source>
</evidence>
<comment type="similarity">
    <text evidence="10">Belongs to the adenylate kinase family. AK6 subfamily.</text>
</comment>
<keyword evidence="2 10" id="KW-0963">Cytoplasm</keyword>
<evidence type="ECO:0000256" key="2">
    <source>
        <dbReference type="ARBA" id="ARBA00022490"/>
    </source>
</evidence>
<dbReference type="GO" id="GO:0006364">
    <property type="term" value="P:rRNA processing"/>
    <property type="evidence" value="ECO:0007669"/>
    <property type="project" value="UniProtKB-KW"/>
</dbReference>
<dbReference type="PANTHER" id="PTHR12595:SF0">
    <property type="entry name" value="ADENYLATE KINASE ISOENZYME 6"/>
    <property type="match status" value="1"/>
</dbReference>
<feature type="binding site" evidence="10">
    <location>
        <position position="16"/>
    </location>
    <ligand>
        <name>ATP</name>
        <dbReference type="ChEBI" id="CHEBI:30616"/>
    </ligand>
</feature>
<dbReference type="GO" id="GO:0042274">
    <property type="term" value="P:ribosomal small subunit biogenesis"/>
    <property type="evidence" value="ECO:0007669"/>
    <property type="project" value="UniProtKB-UniRule"/>
</dbReference>
<keyword evidence="3 10" id="KW-0690">Ribosome biogenesis</keyword>
<feature type="binding site" evidence="10">
    <location>
        <position position="104"/>
    </location>
    <ligand>
        <name>ATP</name>
        <dbReference type="ChEBI" id="CHEBI:30616"/>
    </ligand>
</feature>
<feature type="binding site" evidence="10">
    <location>
        <position position="14"/>
    </location>
    <ligand>
        <name>ATP</name>
        <dbReference type="ChEBI" id="CHEBI:30616"/>
    </ligand>
</feature>
<comment type="caution">
    <text evidence="10">Lacks conserved residue(s) required for the propagation of feature annotation.</text>
</comment>
<comment type="catalytic activity">
    <reaction evidence="10">
        <text>ATP + H2O = ADP + phosphate + H(+)</text>
        <dbReference type="Rhea" id="RHEA:13065"/>
        <dbReference type="ChEBI" id="CHEBI:15377"/>
        <dbReference type="ChEBI" id="CHEBI:15378"/>
        <dbReference type="ChEBI" id="CHEBI:30616"/>
        <dbReference type="ChEBI" id="CHEBI:43474"/>
        <dbReference type="ChEBI" id="CHEBI:456216"/>
    </reaction>
</comment>
<evidence type="ECO:0000256" key="8">
    <source>
        <dbReference type="ARBA" id="ARBA00022840"/>
    </source>
</evidence>
<evidence type="ECO:0000256" key="10">
    <source>
        <dbReference type="HAMAP-Rule" id="MF_03173"/>
    </source>
</evidence>
<dbReference type="GO" id="GO:0005737">
    <property type="term" value="C:cytoplasm"/>
    <property type="evidence" value="ECO:0007669"/>
    <property type="project" value="UniProtKB-SubCell"/>
</dbReference>
<evidence type="ECO:0000256" key="5">
    <source>
        <dbReference type="ARBA" id="ARBA00022679"/>
    </source>
</evidence>
<evidence type="ECO:0000256" key="4">
    <source>
        <dbReference type="ARBA" id="ARBA00022552"/>
    </source>
</evidence>
<keyword evidence="4 10" id="KW-0698">rRNA processing</keyword>
<evidence type="ECO:0000256" key="6">
    <source>
        <dbReference type="ARBA" id="ARBA00022741"/>
    </source>
</evidence>
<proteinExistence type="inferred from homology"/>
<dbReference type="OrthoDB" id="10251185at2759"/>
<dbReference type="eggNOG" id="KOG3347">
    <property type="taxonomic scope" value="Eukaryota"/>
</dbReference>
<evidence type="ECO:0000313" key="12">
    <source>
        <dbReference type="Proteomes" id="UP000008743"/>
    </source>
</evidence>
<evidence type="ECO:0000256" key="3">
    <source>
        <dbReference type="ARBA" id="ARBA00022517"/>
    </source>
</evidence>
<evidence type="ECO:0000256" key="1">
    <source>
        <dbReference type="ARBA" id="ARBA00000582"/>
    </source>
</evidence>
<dbReference type="GO" id="GO:0005634">
    <property type="term" value="C:nucleus"/>
    <property type="evidence" value="ECO:0007669"/>
    <property type="project" value="UniProtKB-SubCell"/>
</dbReference>
<dbReference type="GO" id="GO:0016887">
    <property type="term" value="F:ATP hydrolysis activity"/>
    <property type="evidence" value="ECO:0007669"/>
    <property type="project" value="UniProtKB-UniRule"/>
</dbReference>
<dbReference type="GO" id="GO:0004017">
    <property type="term" value="F:AMP kinase activity"/>
    <property type="evidence" value="ECO:0007669"/>
    <property type="project" value="UniProtKB-UniRule"/>
</dbReference>
<gene>
    <name evidence="11" type="ORF">CAOG_005131</name>
</gene>
<dbReference type="Proteomes" id="UP000008743">
    <property type="component" value="Unassembled WGS sequence"/>
</dbReference>
<organism evidence="11 12">
    <name type="scientific">Capsaspora owczarzaki (strain ATCC 30864)</name>
    <dbReference type="NCBI Taxonomy" id="595528"/>
    <lineage>
        <taxon>Eukaryota</taxon>
        <taxon>Filasterea</taxon>
        <taxon>Capsaspora</taxon>
    </lineage>
</organism>
<feature type="binding site" evidence="10">
    <location>
        <position position="18"/>
    </location>
    <ligand>
        <name>ATP</name>
        <dbReference type="ChEBI" id="CHEBI:30616"/>
    </ligand>
</feature>
<dbReference type="Gene3D" id="3.40.50.300">
    <property type="entry name" value="P-loop containing nucleotide triphosphate hydrolases"/>
    <property type="match status" value="1"/>
</dbReference>
<dbReference type="InParanoid" id="A0A0D2VTC8"/>
<dbReference type="OMA" id="QTGGMII"/>
<protein>
    <recommendedName>
        <fullName evidence="10">Adenylate kinase isoenzyme 6 homolog</fullName>
        <shortName evidence="10">AK6</shortName>
        <ecNumber evidence="10">2.7.4.3</ecNumber>
    </recommendedName>
    <alternativeName>
        <fullName evidence="10">Dual activity adenylate kinase/ATPase</fullName>
        <shortName evidence="10">AK/ATPase</shortName>
    </alternativeName>
</protein>
<dbReference type="PANTHER" id="PTHR12595">
    <property type="entry name" value="POS9-ACTIVATING FACTOR FAP7-RELATED"/>
    <property type="match status" value="1"/>
</dbReference>
<comment type="catalytic activity">
    <reaction evidence="1 10">
        <text>AMP + ATP = 2 ADP</text>
        <dbReference type="Rhea" id="RHEA:12973"/>
        <dbReference type="ChEBI" id="CHEBI:30616"/>
        <dbReference type="ChEBI" id="CHEBI:456215"/>
        <dbReference type="ChEBI" id="CHEBI:456216"/>
        <dbReference type="EC" id="2.7.4.3"/>
    </reaction>
</comment>
<keyword evidence="6 10" id="KW-0547">Nucleotide-binding</keyword>
<dbReference type="AlphaFoldDB" id="A0A0D2VTC8"/>
<feature type="region of interest" description="LID" evidence="10">
    <location>
        <begin position="103"/>
        <end position="113"/>
    </location>
</feature>
<evidence type="ECO:0000256" key="9">
    <source>
        <dbReference type="ARBA" id="ARBA00023242"/>
    </source>
</evidence>
<dbReference type="FunFam" id="3.40.50.300:FF:000372">
    <property type="entry name" value="Adenylate kinase isoenzyme 6 homolog"/>
    <property type="match status" value="1"/>
</dbReference>
<keyword evidence="12" id="KW-1185">Reference proteome</keyword>
<comment type="subcellular location">
    <subcellularLocation>
        <location evidence="10">Cytoplasm</location>
    </subcellularLocation>
    <subcellularLocation>
        <location evidence="10">Nucleus</location>
    </subcellularLocation>
</comment>
<dbReference type="HAMAP" id="MF_00039">
    <property type="entry name" value="Adenylate_kinase_AK6"/>
    <property type="match status" value="1"/>
</dbReference>
<reference evidence="12" key="1">
    <citation type="submission" date="2011-02" db="EMBL/GenBank/DDBJ databases">
        <title>The Genome Sequence of Capsaspora owczarzaki ATCC 30864.</title>
        <authorList>
            <person name="Russ C."/>
            <person name="Cuomo C."/>
            <person name="Burger G."/>
            <person name="Gray M.W."/>
            <person name="Holland P.W.H."/>
            <person name="King N."/>
            <person name="Lang F.B.F."/>
            <person name="Roger A.J."/>
            <person name="Ruiz-Trillo I."/>
            <person name="Young S.K."/>
            <person name="Zeng Q."/>
            <person name="Gargeya S."/>
            <person name="Alvarado L."/>
            <person name="Berlin A."/>
            <person name="Chapman S.B."/>
            <person name="Chen Z."/>
            <person name="Freedman E."/>
            <person name="Gellesch M."/>
            <person name="Goldberg J."/>
            <person name="Griggs A."/>
            <person name="Gujja S."/>
            <person name="Heilman E."/>
            <person name="Heiman D."/>
            <person name="Howarth C."/>
            <person name="Mehta T."/>
            <person name="Neiman D."/>
            <person name="Pearson M."/>
            <person name="Roberts A."/>
            <person name="Saif S."/>
            <person name="Shea T."/>
            <person name="Shenoy N."/>
            <person name="Sisk P."/>
            <person name="Stolte C."/>
            <person name="Sykes S."/>
            <person name="White J."/>
            <person name="Yandava C."/>
            <person name="Haas B."/>
            <person name="Nusbaum C."/>
            <person name="Birren B."/>
        </authorList>
    </citation>
    <scope>NUCLEOTIDE SEQUENCE</scope>
    <source>
        <strain evidence="12">ATCC 30864</strain>
    </source>
</reference>
<dbReference type="InterPro" id="IPR027417">
    <property type="entry name" value="P-loop_NTPase"/>
</dbReference>
<dbReference type="EC" id="2.7.4.3" evidence="10"/>
<keyword evidence="5 10" id="KW-0808">Transferase</keyword>
<dbReference type="FunCoup" id="A0A0D2VTC8">
    <property type="interactions" value="481"/>
</dbReference>
<sequence>MRSQPSILITGTPGVGKTTLCELVSAATGYPHYNVSQMAKDGNMLDGWDEEYQTHLLDELEPLVHPGGAIVDYHGCELFPKRWFDLVVVLCADNTVLYDRLSARGYTGKKLSDNVESEIMQVILQEAHESYDAEIILHLENDTTEQMEQNVQTISEWIAQYKLKHA</sequence>
<feature type="binding site" evidence="10">
    <location>
        <position position="19"/>
    </location>
    <ligand>
        <name>ATP</name>
        <dbReference type="ChEBI" id="CHEBI:30616"/>
    </ligand>
</feature>
<dbReference type="InterPro" id="IPR020618">
    <property type="entry name" value="Adenyl_kinase_AK6"/>
</dbReference>
<name>A0A0D2VTC8_CAPO3</name>
<evidence type="ECO:0000313" key="11">
    <source>
        <dbReference type="EMBL" id="KJE94497.1"/>
    </source>
</evidence>
<keyword evidence="7 10" id="KW-0418">Kinase</keyword>
<keyword evidence="8 10" id="KW-0067">ATP-binding</keyword>
<dbReference type="Pfam" id="PF13238">
    <property type="entry name" value="AAA_18"/>
    <property type="match status" value="1"/>
</dbReference>
<accession>A0A0D2VTC8</accession>
<dbReference type="PhylomeDB" id="A0A0D2VTC8"/>
<dbReference type="SUPFAM" id="SSF52540">
    <property type="entry name" value="P-loop containing nucleoside triphosphate hydrolases"/>
    <property type="match status" value="1"/>
</dbReference>
<feature type="binding site" evidence="10">
    <location>
        <position position="17"/>
    </location>
    <ligand>
        <name>ATP</name>
        <dbReference type="ChEBI" id="CHEBI:30616"/>
    </ligand>
</feature>
<dbReference type="GO" id="GO:0005524">
    <property type="term" value="F:ATP binding"/>
    <property type="evidence" value="ECO:0007669"/>
    <property type="project" value="UniProtKB-KW"/>
</dbReference>
<comment type="subunit">
    <text evidence="10">Interacts with small ribosomal subunit protein uS11. Not a structural component of 43S pre-ribosomes, but transiently interacts with them by binding to uS11.</text>
</comment>